<dbReference type="AlphaFoldDB" id="M4C3P8"/>
<dbReference type="InParanoid" id="M4C3P8"/>
<keyword evidence="4" id="KW-1185">Reference proteome</keyword>
<proteinExistence type="predicted"/>
<sequence length="414" mass="44561">MVSRSSVRLQTECPSARELGDVVADSNVWDTAEPEEVKGVVHFALAVAASLRGVVVTASLSVCHGIYVVVMSLPGVATACSLFYGLLQAVEDTLRLSSEEIMGTASADGSGTGSGRSRSFHHRHRRSAEHYMADPSLTAVVLEYKEKECMVSSSIDRRIRRVMHFQIPLHPFEATVRLPPDNAQAVSSWSRSTSGGSAGEDETTSSYAHLSSATPRSIPVSPSARKRVQLAFSNFSDDVLYQVRDRLRQERAVTLTGEHDLRVPRFNAHDCHEDIYLSCGRHCASKNGTGMYRSVRVSVPLRKNRFVYFEMALQQGRTPLDAANQSAASSLQSGHQSSSFLGSDAGVNISSASDRVGIDTSVCIGLSTRLMPLNTLVGASKHSPDTSSSAPTGGAQLELVENMGSSPLSGCWLN</sequence>
<feature type="region of interest" description="Disordered" evidence="1">
    <location>
        <begin position="104"/>
        <end position="127"/>
    </location>
</feature>
<keyword evidence="2" id="KW-0472">Membrane</keyword>
<accession>M4C3P8</accession>
<dbReference type="eggNOG" id="ENOG502S0VK">
    <property type="taxonomic scope" value="Eukaryota"/>
</dbReference>
<protein>
    <submittedName>
        <fullName evidence="3">Uncharacterized protein</fullName>
    </submittedName>
</protein>
<reference evidence="4" key="1">
    <citation type="journal article" date="2010" name="Science">
        <title>Signatures of adaptation to obligate biotrophy in the Hyaloperonospora arabidopsidis genome.</title>
        <authorList>
            <person name="Baxter L."/>
            <person name="Tripathy S."/>
            <person name="Ishaque N."/>
            <person name="Boot N."/>
            <person name="Cabral A."/>
            <person name="Kemen E."/>
            <person name="Thines M."/>
            <person name="Ah-Fong A."/>
            <person name="Anderson R."/>
            <person name="Badejoko W."/>
            <person name="Bittner-Eddy P."/>
            <person name="Boore J.L."/>
            <person name="Chibucos M.C."/>
            <person name="Coates M."/>
            <person name="Dehal P."/>
            <person name="Delehaunty K."/>
            <person name="Dong S."/>
            <person name="Downton P."/>
            <person name="Dumas B."/>
            <person name="Fabro G."/>
            <person name="Fronick C."/>
            <person name="Fuerstenberg S.I."/>
            <person name="Fulton L."/>
            <person name="Gaulin E."/>
            <person name="Govers F."/>
            <person name="Hughes L."/>
            <person name="Humphray S."/>
            <person name="Jiang R.H."/>
            <person name="Judelson H."/>
            <person name="Kamoun S."/>
            <person name="Kyung K."/>
            <person name="Meijer H."/>
            <person name="Minx P."/>
            <person name="Morris P."/>
            <person name="Nelson J."/>
            <person name="Phuntumart V."/>
            <person name="Qutob D."/>
            <person name="Rehmany A."/>
            <person name="Rougon-Cardoso A."/>
            <person name="Ryden P."/>
            <person name="Torto-Alalibo T."/>
            <person name="Studholme D."/>
            <person name="Wang Y."/>
            <person name="Win J."/>
            <person name="Wood J."/>
            <person name="Clifton S.W."/>
            <person name="Rogers J."/>
            <person name="Van den Ackerveken G."/>
            <person name="Jones J.D."/>
            <person name="McDowell J.M."/>
            <person name="Beynon J."/>
            <person name="Tyler B.M."/>
        </authorList>
    </citation>
    <scope>NUCLEOTIDE SEQUENCE [LARGE SCALE GENOMIC DNA]</scope>
    <source>
        <strain evidence="4">Emoy2</strain>
    </source>
</reference>
<feature type="region of interest" description="Disordered" evidence="1">
    <location>
        <begin position="185"/>
        <end position="220"/>
    </location>
</feature>
<dbReference type="Proteomes" id="UP000011713">
    <property type="component" value="Unassembled WGS sequence"/>
</dbReference>
<evidence type="ECO:0000256" key="2">
    <source>
        <dbReference type="SAM" id="Phobius"/>
    </source>
</evidence>
<dbReference type="EnsemblProtists" id="HpaT813716">
    <property type="protein sequence ID" value="HpaP813716"/>
    <property type="gene ID" value="HpaG813716"/>
</dbReference>
<keyword evidence="2" id="KW-1133">Transmembrane helix</keyword>
<dbReference type="Gene3D" id="2.60.120.920">
    <property type="match status" value="1"/>
</dbReference>
<feature type="compositionally biased region" description="Basic residues" evidence="1">
    <location>
        <begin position="118"/>
        <end position="127"/>
    </location>
</feature>
<evidence type="ECO:0000313" key="4">
    <source>
        <dbReference type="Proteomes" id="UP000011713"/>
    </source>
</evidence>
<keyword evidence="2" id="KW-0812">Transmembrane</keyword>
<dbReference type="EMBL" id="ABWE02002720">
    <property type="status" value="NOT_ANNOTATED_CDS"/>
    <property type="molecule type" value="Genomic_DNA"/>
</dbReference>
<dbReference type="VEuPathDB" id="FungiDB:HpaG813716"/>
<feature type="transmembrane region" description="Helical" evidence="2">
    <location>
        <begin position="66"/>
        <end position="87"/>
    </location>
</feature>
<reference evidence="3" key="2">
    <citation type="submission" date="2015-06" db="UniProtKB">
        <authorList>
            <consortium name="EnsemblProtists"/>
        </authorList>
    </citation>
    <scope>IDENTIFICATION</scope>
    <source>
        <strain evidence="3">Emoy2</strain>
    </source>
</reference>
<name>M4C3P8_HYAAE</name>
<evidence type="ECO:0000256" key="1">
    <source>
        <dbReference type="SAM" id="MobiDB-lite"/>
    </source>
</evidence>
<dbReference type="InterPro" id="IPR043136">
    <property type="entry name" value="B30.2/SPRY_sf"/>
</dbReference>
<dbReference type="HOGENOM" id="CLU_030928_0_0_1"/>
<feature type="compositionally biased region" description="Polar residues" evidence="1">
    <location>
        <begin position="204"/>
        <end position="215"/>
    </location>
</feature>
<evidence type="ECO:0000313" key="3">
    <source>
        <dbReference type="EnsemblProtists" id="HpaP813716"/>
    </source>
</evidence>
<organism evidence="3 4">
    <name type="scientific">Hyaloperonospora arabidopsidis (strain Emoy2)</name>
    <name type="common">Downy mildew agent</name>
    <name type="synonym">Peronospora arabidopsidis</name>
    <dbReference type="NCBI Taxonomy" id="559515"/>
    <lineage>
        <taxon>Eukaryota</taxon>
        <taxon>Sar</taxon>
        <taxon>Stramenopiles</taxon>
        <taxon>Oomycota</taxon>
        <taxon>Peronosporomycetes</taxon>
        <taxon>Peronosporales</taxon>
        <taxon>Peronosporaceae</taxon>
        <taxon>Hyaloperonospora</taxon>
    </lineage>
</organism>